<dbReference type="EC" id="1.1.1.262" evidence="7"/>
<comment type="subunit">
    <text evidence="7">Homodimer.</text>
</comment>
<dbReference type="RefSeq" id="WP_207164656.1">
    <property type="nucleotide sequence ID" value="NZ_CP071382.1"/>
</dbReference>
<dbReference type="PANTHER" id="PTHR30004:SF6">
    <property type="entry name" value="D-THREONATE 4-PHOSPHATE DEHYDROGENASE"/>
    <property type="match status" value="1"/>
</dbReference>
<comment type="cofactor">
    <cofactor evidence="7">
        <name>a divalent metal cation</name>
        <dbReference type="ChEBI" id="CHEBI:60240"/>
    </cofactor>
    <text evidence="7">Binds 1 divalent metal cation per subunit.</text>
</comment>
<feature type="binding site" evidence="7">
    <location>
        <position position="269"/>
    </location>
    <ligand>
        <name>a divalent metal cation</name>
        <dbReference type="ChEBI" id="CHEBI:60240"/>
        <note>ligand shared between dimeric partners</note>
    </ligand>
</feature>
<evidence type="ECO:0000256" key="7">
    <source>
        <dbReference type="HAMAP-Rule" id="MF_00536"/>
    </source>
</evidence>
<comment type="similarity">
    <text evidence="7">Belongs to the PdxA family.</text>
</comment>
<reference evidence="8 9" key="1">
    <citation type="submission" date="2021-03" db="EMBL/GenBank/DDBJ databases">
        <title>Geobacter metallireducens gen. nov. sp. nov., a microorganism capable of coupling the complete oxidation of organic compounds to the reduction of iron and other metals.</title>
        <authorList>
            <person name="Li Y."/>
        </authorList>
    </citation>
    <scope>NUCLEOTIDE SEQUENCE [LARGE SCALE GENOMIC DNA]</scope>
    <source>
        <strain evidence="8 9">Jerry-YX</strain>
    </source>
</reference>
<keyword evidence="2 7" id="KW-0479">Metal-binding</keyword>
<comment type="pathway">
    <text evidence="7">Cofactor biosynthesis; pyridoxine 5'-phosphate biosynthesis; pyridoxine 5'-phosphate from D-erythrose 4-phosphate: step 4/5.</text>
</comment>
<evidence type="ECO:0000313" key="9">
    <source>
        <dbReference type="Proteomes" id="UP000663651"/>
    </source>
</evidence>
<dbReference type="HAMAP" id="MF_00536">
    <property type="entry name" value="PdxA"/>
    <property type="match status" value="1"/>
</dbReference>
<proteinExistence type="inferred from homology"/>
<comment type="catalytic activity">
    <reaction evidence="7">
        <text>4-(phosphooxy)-L-threonine + NAD(+) = 3-amino-2-oxopropyl phosphate + CO2 + NADH</text>
        <dbReference type="Rhea" id="RHEA:32275"/>
        <dbReference type="ChEBI" id="CHEBI:16526"/>
        <dbReference type="ChEBI" id="CHEBI:57279"/>
        <dbReference type="ChEBI" id="CHEBI:57540"/>
        <dbReference type="ChEBI" id="CHEBI:57945"/>
        <dbReference type="ChEBI" id="CHEBI:58452"/>
        <dbReference type="EC" id="1.1.1.262"/>
    </reaction>
</comment>
<comment type="miscellaneous">
    <text evidence="7">The active site is located at the dimer interface.</text>
</comment>
<evidence type="ECO:0000256" key="6">
    <source>
        <dbReference type="ARBA" id="ARBA00023096"/>
    </source>
</evidence>
<feature type="binding site" evidence="7">
    <location>
        <position position="277"/>
    </location>
    <ligand>
        <name>substrate</name>
    </ligand>
</feature>
<organism evidence="8 9">
    <name type="scientific">Geobacter benzoatilyticus</name>
    <dbReference type="NCBI Taxonomy" id="2815309"/>
    <lineage>
        <taxon>Bacteria</taxon>
        <taxon>Pseudomonadati</taxon>
        <taxon>Thermodesulfobacteriota</taxon>
        <taxon>Desulfuromonadia</taxon>
        <taxon>Geobacterales</taxon>
        <taxon>Geobacteraceae</taxon>
        <taxon>Geobacter</taxon>
    </lineage>
</organism>
<dbReference type="GO" id="GO:0050570">
    <property type="term" value="F:4-hydroxythreonine-4-phosphate dehydrogenase activity"/>
    <property type="evidence" value="ECO:0007669"/>
    <property type="project" value="UniProtKB-EC"/>
</dbReference>
<name>A0ABX7Q7L6_9BACT</name>
<dbReference type="Gene3D" id="3.40.718.10">
    <property type="entry name" value="Isopropylmalate Dehydrogenase"/>
    <property type="match status" value="1"/>
</dbReference>
<feature type="binding site" evidence="7">
    <location>
        <position position="140"/>
    </location>
    <ligand>
        <name>substrate</name>
    </ligand>
</feature>
<evidence type="ECO:0000256" key="4">
    <source>
        <dbReference type="ARBA" id="ARBA00023002"/>
    </source>
</evidence>
<evidence type="ECO:0000313" key="8">
    <source>
        <dbReference type="EMBL" id="QSV46878.1"/>
    </source>
</evidence>
<feature type="binding site" evidence="7">
    <location>
        <position position="214"/>
    </location>
    <ligand>
        <name>a divalent metal cation</name>
        <dbReference type="ChEBI" id="CHEBI:60240"/>
        <note>ligand shared between dimeric partners</note>
    </ligand>
</feature>
<dbReference type="Pfam" id="PF04166">
    <property type="entry name" value="PdxA"/>
    <property type="match status" value="1"/>
</dbReference>
<dbReference type="Proteomes" id="UP000663651">
    <property type="component" value="Chromosome"/>
</dbReference>
<dbReference type="EMBL" id="CP071382">
    <property type="protein sequence ID" value="QSV46878.1"/>
    <property type="molecule type" value="Genomic_DNA"/>
</dbReference>
<feature type="binding site" evidence="7">
    <location>
        <position position="170"/>
    </location>
    <ligand>
        <name>a divalent metal cation</name>
        <dbReference type="ChEBI" id="CHEBI:60240"/>
        <note>ligand shared between dimeric partners</note>
    </ligand>
</feature>
<evidence type="ECO:0000256" key="1">
    <source>
        <dbReference type="ARBA" id="ARBA00022490"/>
    </source>
</evidence>
<dbReference type="InterPro" id="IPR037510">
    <property type="entry name" value="PdxA"/>
</dbReference>
<feature type="binding site" evidence="7">
    <location>
        <position position="286"/>
    </location>
    <ligand>
        <name>substrate</name>
    </ligand>
</feature>
<protein>
    <recommendedName>
        <fullName evidence="7">4-hydroxythreonine-4-phosphate dehydrogenase</fullName>
        <ecNumber evidence="7">1.1.1.262</ecNumber>
    </recommendedName>
    <alternativeName>
        <fullName evidence="7">4-(phosphohydroxy)-L-threonine dehydrogenase</fullName>
    </alternativeName>
</protein>
<keyword evidence="1 7" id="KW-0963">Cytoplasm</keyword>
<keyword evidence="5 7" id="KW-0520">NAD</keyword>
<feature type="binding site" evidence="7">
    <location>
        <position position="295"/>
    </location>
    <ligand>
        <name>substrate</name>
    </ligand>
</feature>
<comment type="function">
    <text evidence="7">Catalyzes the NAD(P)-dependent oxidation of 4-(phosphooxy)-L-threonine (HTP) into 2-amino-3-oxo-4-(phosphooxy)butyric acid which spontaneously decarboxylates to form 3-amino-2-oxopropyl phosphate (AHAP).</text>
</comment>
<dbReference type="InterPro" id="IPR005255">
    <property type="entry name" value="PdxA_fam"/>
</dbReference>
<sequence>MSNTKPRIVITMGDPSGVGPEIIAAALADPSIRRICRPLVIGDAGAMARGIAIAGTDLRVLRSSSFIPEDFSDALPILEITNLADEDMRFGSPSIAGGEAMFRAICEAARLCLAGDADAIATAPISKEAMNRAGHLYPGHTELLAELTGAERVVMMLAGTQLRVTLVTIHESLADVPRLVTFEGVLDTVRITHRDVHRYFKRDPRISVLALNPHCGEGGMFGDEEGRIIAPAVEAARREGIDVVGPLSADTLFHFAVQGDYDAVVCMYHDQGLIPLKLLHFDDGVNVTLGLPIIRTSVDHGTAYNLAGTGRASAESMKAAIRMAADMALVKASGEGEL</sequence>
<keyword evidence="3 7" id="KW-0521">NADP</keyword>
<gene>
    <name evidence="7 8" type="primary">pdxA</name>
    <name evidence="8" type="ORF">JZM60_06330</name>
</gene>
<evidence type="ECO:0000256" key="5">
    <source>
        <dbReference type="ARBA" id="ARBA00023027"/>
    </source>
</evidence>
<feature type="binding site" evidence="7">
    <location>
        <position position="141"/>
    </location>
    <ligand>
        <name>substrate</name>
    </ligand>
</feature>
<evidence type="ECO:0000256" key="3">
    <source>
        <dbReference type="ARBA" id="ARBA00022857"/>
    </source>
</evidence>
<evidence type="ECO:0000256" key="2">
    <source>
        <dbReference type="ARBA" id="ARBA00022723"/>
    </source>
</evidence>
<dbReference type="NCBIfam" id="TIGR00557">
    <property type="entry name" value="pdxA"/>
    <property type="match status" value="1"/>
</dbReference>
<dbReference type="SUPFAM" id="SSF53659">
    <property type="entry name" value="Isocitrate/Isopropylmalate dehydrogenase-like"/>
    <property type="match status" value="1"/>
</dbReference>
<accession>A0ABX7Q7L6</accession>
<keyword evidence="6 7" id="KW-0664">Pyridoxine biosynthesis</keyword>
<dbReference type="PANTHER" id="PTHR30004">
    <property type="entry name" value="4-HYDROXYTHREONINE-4-PHOSPHATE DEHYDROGENASE"/>
    <property type="match status" value="1"/>
</dbReference>
<comment type="subcellular location">
    <subcellularLocation>
        <location evidence="7">Cytoplasm</location>
    </subcellularLocation>
</comment>
<keyword evidence="4 7" id="KW-0560">Oxidoreductase</keyword>
<keyword evidence="9" id="KW-1185">Reference proteome</keyword>